<evidence type="ECO:0000256" key="1">
    <source>
        <dbReference type="ARBA" id="ARBA00004651"/>
    </source>
</evidence>
<evidence type="ECO:0000256" key="8">
    <source>
        <dbReference type="SAM" id="Phobius"/>
    </source>
</evidence>
<feature type="transmembrane region" description="Helical" evidence="8">
    <location>
        <begin position="414"/>
        <end position="434"/>
    </location>
</feature>
<evidence type="ECO:0000256" key="4">
    <source>
        <dbReference type="ARBA" id="ARBA00022692"/>
    </source>
</evidence>
<feature type="transmembrane region" description="Helical" evidence="8">
    <location>
        <begin position="73"/>
        <end position="97"/>
    </location>
</feature>
<dbReference type="EMBL" id="UOGA01000173">
    <property type="protein sequence ID" value="VAX20303.1"/>
    <property type="molecule type" value="Genomic_DNA"/>
</dbReference>
<feature type="transmembrane region" description="Helical" evidence="8">
    <location>
        <begin position="128"/>
        <end position="148"/>
    </location>
</feature>
<feature type="transmembrane region" description="Helical" evidence="8">
    <location>
        <begin position="345"/>
        <end position="369"/>
    </location>
</feature>
<accession>A0A3B1C6N6</accession>
<dbReference type="InterPro" id="IPR003445">
    <property type="entry name" value="Cat_transpt"/>
</dbReference>
<sequence>MPAQKLLELRPSQLLAGVFIGIITIGAIALKLPFSTYEGISFVDALFTATSATCVTGLMVADAGTVFTPFGQIVILALIQIGGLGIMTFSTFFMIILGRSLSMKESSIIFNAFDHGHKLSIRNLLRKVMLLTFSVELLGAVILFLRWLPDYGVGRALYYAVFHSISGFCNAGITLFPDSLLSFSEDFVVNGVIGTLIVVGSLGFLTIVELQLFSERRRGRRRVPLSLNCKLILIVTFSLIILCALLTFVMERSNVLAGLPLHDQVMASLFQSISRTAGFVTVDFHEFTNGSLYLYILLMFVGAAPGSVGGGIKVTTFGILIALAFSRLKARDTVNMMNRTVPDEIVSRSLSIMFVSVQIIVVFTLVLLYTESGGPTSPLHREMFMQIMFETVSAFGTVGLSAGATGHLSEFGKVAITLLMLIGRLGPLAVTLAVGRRSARGRFRYSEENVMVG</sequence>
<feature type="transmembrane region" description="Helical" evidence="8">
    <location>
        <begin position="12"/>
        <end position="30"/>
    </location>
</feature>
<proteinExistence type="predicted"/>
<evidence type="ECO:0000256" key="5">
    <source>
        <dbReference type="ARBA" id="ARBA00022989"/>
    </source>
</evidence>
<dbReference type="GO" id="GO:0030001">
    <property type="term" value="P:metal ion transport"/>
    <property type="evidence" value="ECO:0007669"/>
    <property type="project" value="UniProtKB-ARBA"/>
</dbReference>
<dbReference type="PANTHER" id="PTHR32024">
    <property type="entry name" value="TRK SYSTEM POTASSIUM UPTAKE PROTEIN TRKG-RELATED"/>
    <property type="match status" value="1"/>
</dbReference>
<keyword evidence="5 8" id="KW-1133">Transmembrane helix</keyword>
<protein>
    <submittedName>
        <fullName evidence="9">KtrAB potassium uptake system, integral membrane component KtrB</fullName>
    </submittedName>
</protein>
<keyword evidence="4 8" id="KW-0812">Transmembrane</keyword>
<evidence type="ECO:0000256" key="3">
    <source>
        <dbReference type="ARBA" id="ARBA00022475"/>
    </source>
</evidence>
<keyword evidence="2" id="KW-0813">Transport</keyword>
<dbReference type="AlphaFoldDB" id="A0A3B1C6N6"/>
<reference evidence="9" key="1">
    <citation type="submission" date="2018-06" db="EMBL/GenBank/DDBJ databases">
        <authorList>
            <person name="Zhirakovskaya E."/>
        </authorList>
    </citation>
    <scope>NUCLEOTIDE SEQUENCE</scope>
</reference>
<keyword evidence="7 8" id="KW-0472">Membrane</keyword>
<evidence type="ECO:0000256" key="2">
    <source>
        <dbReference type="ARBA" id="ARBA00022448"/>
    </source>
</evidence>
<dbReference type="Pfam" id="PF02386">
    <property type="entry name" value="TrkH"/>
    <property type="match status" value="1"/>
</dbReference>
<feature type="transmembrane region" description="Helical" evidence="8">
    <location>
        <begin position="42"/>
        <end position="61"/>
    </location>
</feature>
<keyword evidence="3" id="KW-1003">Cell membrane</keyword>
<dbReference type="PANTHER" id="PTHR32024:SF1">
    <property type="entry name" value="KTR SYSTEM POTASSIUM UPTAKE PROTEIN B"/>
    <property type="match status" value="1"/>
</dbReference>
<feature type="transmembrane region" description="Helical" evidence="8">
    <location>
        <begin position="231"/>
        <end position="250"/>
    </location>
</feature>
<name>A0A3B1C6N6_9ZZZZ</name>
<keyword evidence="6" id="KW-0406">Ion transport</keyword>
<dbReference type="GO" id="GO:0008324">
    <property type="term" value="F:monoatomic cation transmembrane transporter activity"/>
    <property type="evidence" value="ECO:0007669"/>
    <property type="project" value="InterPro"/>
</dbReference>
<organism evidence="9">
    <name type="scientific">hydrothermal vent metagenome</name>
    <dbReference type="NCBI Taxonomy" id="652676"/>
    <lineage>
        <taxon>unclassified sequences</taxon>
        <taxon>metagenomes</taxon>
        <taxon>ecological metagenomes</taxon>
    </lineage>
</organism>
<feature type="transmembrane region" description="Helical" evidence="8">
    <location>
        <begin position="292"/>
        <end position="325"/>
    </location>
</feature>
<comment type="subcellular location">
    <subcellularLocation>
        <location evidence="1">Cell membrane</location>
        <topology evidence="1">Multi-pass membrane protein</topology>
    </subcellularLocation>
</comment>
<dbReference type="GO" id="GO:0005886">
    <property type="term" value="C:plasma membrane"/>
    <property type="evidence" value="ECO:0007669"/>
    <property type="project" value="UniProtKB-SubCell"/>
</dbReference>
<evidence type="ECO:0000256" key="6">
    <source>
        <dbReference type="ARBA" id="ARBA00023065"/>
    </source>
</evidence>
<gene>
    <name evidence="9" type="ORF">MNBD_NITROSPINAE04-1104</name>
</gene>
<feature type="transmembrane region" description="Helical" evidence="8">
    <location>
        <begin position="187"/>
        <end position="210"/>
    </location>
</feature>
<evidence type="ECO:0000256" key="7">
    <source>
        <dbReference type="ARBA" id="ARBA00023136"/>
    </source>
</evidence>
<evidence type="ECO:0000313" key="9">
    <source>
        <dbReference type="EMBL" id="VAX20303.1"/>
    </source>
</evidence>